<dbReference type="InterPro" id="IPR050638">
    <property type="entry name" value="AA-Vitamin_Transporters"/>
</dbReference>
<feature type="transmembrane region" description="Helical" evidence="6">
    <location>
        <begin position="187"/>
        <end position="209"/>
    </location>
</feature>
<evidence type="ECO:0000256" key="3">
    <source>
        <dbReference type="ARBA" id="ARBA00022692"/>
    </source>
</evidence>
<feature type="transmembrane region" description="Helical" evidence="6">
    <location>
        <begin position="70"/>
        <end position="91"/>
    </location>
</feature>
<gene>
    <name evidence="8" type="ORF">E2493_01880</name>
</gene>
<evidence type="ECO:0000256" key="5">
    <source>
        <dbReference type="ARBA" id="ARBA00023136"/>
    </source>
</evidence>
<comment type="similarity">
    <text evidence="2">Belongs to the EamA transporter family.</text>
</comment>
<dbReference type="Proteomes" id="UP000298213">
    <property type="component" value="Unassembled WGS sequence"/>
</dbReference>
<evidence type="ECO:0000256" key="4">
    <source>
        <dbReference type="ARBA" id="ARBA00022989"/>
    </source>
</evidence>
<dbReference type="AlphaFoldDB" id="A0A4Y8ZX89"/>
<feature type="transmembrane region" description="Helical" evidence="6">
    <location>
        <begin position="10"/>
        <end position="28"/>
    </location>
</feature>
<evidence type="ECO:0000259" key="7">
    <source>
        <dbReference type="Pfam" id="PF00892"/>
    </source>
</evidence>
<comment type="caution">
    <text evidence="8">The sequence shown here is derived from an EMBL/GenBank/DDBJ whole genome shotgun (WGS) entry which is preliminary data.</text>
</comment>
<feature type="domain" description="EamA" evidence="7">
    <location>
        <begin position="158"/>
        <end position="294"/>
    </location>
</feature>
<evidence type="ECO:0000256" key="2">
    <source>
        <dbReference type="ARBA" id="ARBA00007362"/>
    </source>
</evidence>
<feature type="domain" description="EamA" evidence="7">
    <location>
        <begin position="14"/>
        <end position="142"/>
    </location>
</feature>
<dbReference type="InterPro" id="IPR000620">
    <property type="entry name" value="EamA_dom"/>
</dbReference>
<name>A0A4Y8ZX89_9SPHN</name>
<proteinExistence type="inferred from homology"/>
<accession>A0A4Y8ZX89</accession>
<feature type="transmembrane region" description="Helical" evidence="6">
    <location>
        <begin position="276"/>
        <end position="294"/>
    </location>
</feature>
<feature type="transmembrane region" description="Helical" evidence="6">
    <location>
        <begin position="97"/>
        <end position="119"/>
    </location>
</feature>
<evidence type="ECO:0000256" key="6">
    <source>
        <dbReference type="SAM" id="Phobius"/>
    </source>
</evidence>
<feature type="transmembrane region" description="Helical" evidence="6">
    <location>
        <begin position="126"/>
        <end position="144"/>
    </location>
</feature>
<keyword evidence="9" id="KW-1185">Reference proteome</keyword>
<organism evidence="8 9">
    <name type="scientific">Sphingomonas parva</name>
    <dbReference type="NCBI Taxonomy" id="2555898"/>
    <lineage>
        <taxon>Bacteria</taxon>
        <taxon>Pseudomonadati</taxon>
        <taxon>Pseudomonadota</taxon>
        <taxon>Alphaproteobacteria</taxon>
        <taxon>Sphingomonadales</taxon>
        <taxon>Sphingomonadaceae</taxon>
        <taxon>Sphingomonas</taxon>
    </lineage>
</organism>
<dbReference type="OrthoDB" id="2352272at2"/>
<keyword evidence="5 6" id="KW-0472">Membrane</keyword>
<evidence type="ECO:0000313" key="9">
    <source>
        <dbReference type="Proteomes" id="UP000298213"/>
    </source>
</evidence>
<feature type="transmembrane region" description="Helical" evidence="6">
    <location>
        <begin position="156"/>
        <end position="175"/>
    </location>
</feature>
<dbReference type="SUPFAM" id="SSF103481">
    <property type="entry name" value="Multidrug resistance efflux transporter EmrE"/>
    <property type="match status" value="2"/>
</dbReference>
<dbReference type="EMBL" id="SPDV01000002">
    <property type="protein sequence ID" value="TFI60022.1"/>
    <property type="molecule type" value="Genomic_DNA"/>
</dbReference>
<dbReference type="GO" id="GO:0016020">
    <property type="term" value="C:membrane"/>
    <property type="evidence" value="ECO:0007669"/>
    <property type="project" value="UniProtKB-SubCell"/>
</dbReference>
<dbReference type="PANTHER" id="PTHR32322">
    <property type="entry name" value="INNER MEMBRANE TRANSPORTER"/>
    <property type="match status" value="1"/>
</dbReference>
<dbReference type="Pfam" id="PF00892">
    <property type="entry name" value="EamA"/>
    <property type="match status" value="2"/>
</dbReference>
<keyword evidence="4 6" id="KW-1133">Transmembrane helix</keyword>
<evidence type="ECO:0000313" key="8">
    <source>
        <dbReference type="EMBL" id="TFI60022.1"/>
    </source>
</evidence>
<evidence type="ECO:0000256" key="1">
    <source>
        <dbReference type="ARBA" id="ARBA00004141"/>
    </source>
</evidence>
<feature type="transmembrane region" description="Helical" evidence="6">
    <location>
        <begin position="252"/>
        <end position="270"/>
    </location>
</feature>
<dbReference type="PANTHER" id="PTHR32322:SF2">
    <property type="entry name" value="EAMA DOMAIN-CONTAINING PROTEIN"/>
    <property type="match status" value="1"/>
</dbReference>
<sequence length="309" mass="33347">MTGSLLQPRVLFPFILITFIWGSTWLVIRDQLGTVPATWSVTYRFVIACAAMFAYARWTGASLRIGREGHALALLFGIPQFFLNFNFVYAAEHHVTSGLVAVVFALLLVPNSALGWLFLKHRMTGRFLLGSAIAVAGVALLFLQELRASDVPAGEVLIGIGLTLAGVLSASVSNVMQASERMRARPISAMLAWGMFYAVLCDAAFAWWLFGPPVVEARIGYWVGLFYLGLLASAIAFTLYFGILRAVGPARAAYSSLLIPIIAMTLSTIFEGYHWSKLAVAGGILALAGLAIALRSRAVPVQPPSPRPA</sequence>
<dbReference type="RefSeq" id="WP_135083154.1">
    <property type="nucleotide sequence ID" value="NZ_SPDV01000002.1"/>
</dbReference>
<reference evidence="8 9" key="1">
    <citation type="submission" date="2019-03" db="EMBL/GenBank/DDBJ databases">
        <title>Genome sequence of Sphingomonas sp. 17J27-24.</title>
        <authorList>
            <person name="Kim M."/>
            <person name="Maeng S."/>
            <person name="Sathiyaraj S."/>
        </authorList>
    </citation>
    <scope>NUCLEOTIDE SEQUENCE [LARGE SCALE GENOMIC DNA]</scope>
    <source>
        <strain evidence="8 9">17J27-24</strain>
    </source>
</reference>
<feature type="transmembrane region" description="Helical" evidence="6">
    <location>
        <begin position="221"/>
        <end position="240"/>
    </location>
</feature>
<keyword evidence="3 6" id="KW-0812">Transmembrane</keyword>
<dbReference type="InterPro" id="IPR037185">
    <property type="entry name" value="EmrE-like"/>
</dbReference>
<protein>
    <submittedName>
        <fullName evidence="8">EamA family transporter</fullName>
    </submittedName>
</protein>
<comment type="subcellular location">
    <subcellularLocation>
        <location evidence="1">Membrane</location>
        <topology evidence="1">Multi-pass membrane protein</topology>
    </subcellularLocation>
</comment>
<feature type="transmembrane region" description="Helical" evidence="6">
    <location>
        <begin position="40"/>
        <end position="58"/>
    </location>
</feature>